<dbReference type="Gene3D" id="3.40.50.2000">
    <property type="entry name" value="Glycogen Phosphorylase B"/>
    <property type="match status" value="1"/>
</dbReference>
<comment type="caution">
    <text evidence="7">The sequence shown here is derived from an EMBL/GenBank/DDBJ whole genome shotgun (WGS) entry which is preliminary data.</text>
</comment>
<evidence type="ECO:0000313" key="7">
    <source>
        <dbReference type="EMBL" id="MBC8535277.1"/>
    </source>
</evidence>
<dbReference type="RefSeq" id="WP_249298911.1">
    <property type="nucleotide sequence ID" value="NZ_JACRSP010000001.1"/>
</dbReference>
<sequence length="379" mass="42400">MRVLILSITAGEGHNSTAKAISNYFTGMGIESTVLDTFEYISPLLCHTISKGYLITSKYTKGAYRRVYRIAENKQRNTSRYSVSNLANSVLSSKLRHFIDAYKPDAVVCTHVFAAQILNALKLKGVYRELPTIGIVTDFNIHPFWPDVAQIEYIVVASDLMEAEMRRKGMDVKKMLPFGIPINPKFSVHHEKGEARAHFGFDLDKFTVLIMSGSMGYGHMEEMIEQLDEVPLDFQIVSVCGNNKSAKEKIDGLKLKKKLFNFGFTTEVNILMDAADCIITKPGGLTTSEALAKGLPMIAMTPIPGQEDRNLEFLLNNGVAMYASKTAPIGDVIFQFFRYTEHRAGMMENMKLIGKPESTRTLCEFVRDLGELAPGYYDL</sequence>
<feature type="domain" description="Glycosyl transferase family 28 C-terminal" evidence="5">
    <location>
        <begin position="207"/>
        <end position="322"/>
    </location>
</feature>
<dbReference type="Pfam" id="PF06925">
    <property type="entry name" value="MGDG_synth"/>
    <property type="match status" value="1"/>
</dbReference>
<evidence type="ECO:0000256" key="4">
    <source>
        <dbReference type="ARBA" id="ARBA00022679"/>
    </source>
</evidence>
<organism evidence="7 8">
    <name type="scientific">Feifania hominis</name>
    <dbReference type="NCBI Taxonomy" id="2763660"/>
    <lineage>
        <taxon>Bacteria</taxon>
        <taxon>Bacillati</taxon>
        <taxon>Bacillota</taxon>
        <taxon>Clostridia</taxon>
        <taxon>Eubacteriales</taxon>
        <taxon>Feifaniaceae</taxon>
        <taxon>Feifania</taxon>
    </lineage>
</organism>
<dbReference type="GO" id="GO:0016020">
    <property type="term" value="C:membrane"/>
    <property type="evidence" value="ECO:0007669"/>
    <property type="project" value="UniProtKB-SubCell"/>
</dbReference>
<dbReference type="SUPFAM" id="SSF53756">
    <property type="entry name" value="UDP-Glycosyltransferase/glycogen phosphorylase"/>
    <property type="match status" value="1"/>
</dbReference>
<dbReference type="Pfam" id="PF04101">
    <property type="entry name" value="Glyco_tran_28_C"/>
    <property type="match status" value="1"/>
</dbReference>
<evidence type="ECO:0000256" key="3">
    <source>
        <dbReference type="ARBA" id="ARBA00022676"/>
    </source>
</evidence>
<keyword evidence="3" id="KW-0328">Glycosyltransferase</keyword>
<feature type="domain" description="Diacylglycerol glucosyltransferase N-terminal" evidence="6">
    <location>
        <begin position="14"/>
        <end position="182"/>
    </location>
</feature>
<keyword evidence="4" id="KW-0808">Transferase</keyword>
<keyword evidence="8" id="KW-1185">Reference proteome</keyword>
<dbReference type="InterPro" id="IPR007235">
    <property type="entry name" value="Glyco_trans_28_C"/>
</dbReference>
<gene>
    <name evidence="7" type="ORF">H8695_01010</name>
</gene>
<proteinExistence type="inferred from homology"/>
<dbReference type="Proteomes" id="UP000620366">
    <property type="component" value="Unassembled WGS sequence"/>
</dbReference>
<evidence type="ECO:0000256" key="2">
    <source>
        <dbReference type="ARBA" id="ARBA00006962"/>
    </source>
</evidence>
<evidence type="ECO:0000259" key="5">
    <source>
        <dbReference type="Pfam" id="PF04101"/>
    </source>
</evidence>
<protein>
    <submittedName>
        <fullName evidence="7">Galactosyldiacylglycerol synthase</fullName>
    </submittedName>
</protein>
<evidence type="ECO:0000256" key="1">
    <source>
        <dbReference type="ARBA" id="ARBA00004370"/>
    </source>
</evidence>
<comment type="subcellular location">
    <subcellularLocation>
        <location evidence="1">Membrane</location>
    </subcellularLocation>
</comment>
<dbReference type="AlphaFoldDB" id="A0A926HPH0"/>
<evidence type="ECO:0000313" key="8">
    <source>
        <dbReference type="Proteomes" id="UP000620366"/>
    </source>
</evidence>
<dbReference type="InterPro" id="IPR050519">
    <property type="entry name" value="Glycosyltransf_28_UgtP"/>
</dbReference>
<name>A0A926HPH0_9FIRM</name>
<dbReference type="InterPro" id="IPR009695">
    <property type="entry name" value="Diacylglyc_glucosyltr_N"/>
</dbReference>
<evidence type="ECO:0000259" key="6">
    <source>
        <dbReference type="Pfam" id="PF06925"/>
    </source>
</evidence>
<accession>A0A926HPH0</accession>
<dbReference type="EMBL" id="JACRSP010000001">
    <property type="protein sequence ID" value="MBC8535277.1"/>
    <property type="molecule type" value="Genomic_DNA"/>
</dbReference>
<dbReference type="GO" id="GO:0009247">
    <property type="term" value="P:glycolipid biosynthetic process"/>
    <property type="evidence" value="ECO:0007669"/>
    <property type="project" value="InterPro"/>
</dbReference>
<dbReference type="GO" id="GO:0016758">
    <property type="term" value="F:hexosyltransferase activity"/>
    <property type="evidence" value="ECO:0007669"/>
    <property type="project" value="InterPro"/>
</dbReference>
<dbReference type="PANTHER" id="PTHR43025">
    <property type="entry name" value="MONOGALACTOSYLDIACYLGLYCEROL SYNTHASE"/>
    <property type="match status" value="1"/>
</dbReference>
<reference evidence="7" key="1">
    <citation type="submission" date="2020-08" db="EMBL/GenBank/DDBJ databases">
        <title>Genome public.</title>
        <authorList>
            <person name="Liu C."/>
            <person name="Sun Q."/>
        </authorList>
    </citation>
    <scope>NUCLEOTIDE SEQUENCE</scope>
    <source>
        <strain evidence="7">BX7</strain>
    </source>
</reference>
<comment type="similarity">
    <text evidence="2">Belongs to the glycosyltransferase 28 family.</text>
</comment>
<dbReference type="PANTHER" id="PTHR43025:SF3">
    <property type="entry name" value="MONOGALACTOSYLDIACYLGLYCEROL SYNTHASE 1, CHLOROPLASTIC"/>
    <property type="match status" value="1"/>
</dbReference>